<gene>
    <name evidence="3" type="ORF">ARGLB_015_00400</name>
</gene>
<evidence type="ECO:0000313" key="4">
    <source>
        <dbReference type="Proteomes" id="UP000003828"/>
    </source>
</evidence>
<feature type="compositionally biased region" description="Low complexity" evidence="1">
    <location>
        <begin position="261"/>
        <end position="297"/>
    </location>
</feature>
<feature type="transmembrane region" description="Helical" evidence="2">
    <location>
        <begin position="464"/>
        <end position="483"/>
    </location>
</feature>
<evidence type="ECO:0000256" key="1">
    <source>
        <dbReference type="SAM" id="MobiDB-lite"/>
    </source>
</evidence>
<feature type="compositionally biased region" description="Pro residues" evidence="1">
    <location>
        <begin position="570"/>
        <end position="587"/>
    </location>
</feature>
<feature type="transmembrane region" description="Helical" evidence="2">
    <location>
        <begin position="192"/>
        <end position="216"/>
    </location>
</feature>
<evidence type="ECO:0000256" key="2">
    <source>
        <dbReference type="SAM" id="Phobius"/>
    </source>
</evidence>
<keyword evidence="4" id="KW-1185">Reference proteome</keyword>
<protein>
    <recommendedName>
        <fullName evidence="5">DUF4389 domain-containing protein</fullName>
    </recommendedName>
</protein>
<dbReference type="Proteomes" id="UP000003828">
    <property type="component" value="Unassembled WGS sequence"/>
</dbReference>
<dbReference type="STRING" id="1077972.ARGLB_015_00400"/>
<keyword evidence="2" id="KW-1133">Transmembrane helix</keyword>
<accession>H0QI24</accession>
<dbReference type="AlphaFoldDB" id="H0QI24"/>
<reference evidence="3 4" key="1">
    <citation type="submission" date="2011-12" db="EMBL/GenBank/DDBJ databases">
        <title>Whole genome shotgun sequence of Arthrobacter globiformis NBRC 12137.</title>
        <authorList>
            <person name="Miyazawa S."/>
            <person name="Hosoyama A."/>
            <person name="Tsuchikane K."/>
            <person name="Katsumata H."/>
            <person name="Yamazaki S."/>
            <person name="Fujita N."/>
        </authorList>
    </citation>
    <scope>NUCLEOTIDE SEQUENCE [LARGE SCALE GENOMIC DNA]</scope>
    <source>
        <strain evidence="3 4">NBRC 12137</strain>
    </source>
</reference>
<dbReference type="eggNOG" id="ENOG502Z9Y3">
    <property type="taxonomic scope" value="Bacteria"/>
</dbReference>
<feature type="region of interest" description="Disordered" evidence="1">
    <location>
        <begin position="566"/>
        <end position="587"/>
    </location>
</feature>
<dbReference type="RefSeq" id="WP_003798619.1">
    <property type="nucleotide sequence ID" value="NZ_BAEG01000015.1"/>
</dbReference>
<keyword evidence="2" id="KW-0472">Membrane</keyword>
<dbReference type="InterPro" id="IPR025498">
    <property type="entry name" value="DUF4389"/>
</dbReference>
<sequence>MKPGRMVMLVLGTIAALLGLGLLAGAAGVGWLNFQQRDEGYFTTQSHRFDAASSAITAAGLDVMVSGRLPDVIPSETAGSILLRGVAANPGKGIFIGVAPQQEAARYLEGVKRSEIRELNLRPFRVDYTEVPGTRTPARPGAQNFWAASAEGTGTQELKWNVLPGSWTVVVMNADATAPVSVDLQAGVRSDLLWPLFLWLLIAGIVLLVIGVPLIVAGAMGLGRHGPPPHLPPGQYYAGQDHPGRYPPGHPLAGRAEPVESPTAGPPAAAGASGPLASSAVPGGSAGVPPGNAGVPPGATPVPPGMQPASSYPAPGYPAPGYPAPGFPAPGSGAGAPPPPAVVDLLENPRYPARLTGHVDPALSRWMWLVKWFLAIPHLIVLFFLWFALIVTSIVAWFAILFTARYPHSLFNFNVGVLRWSWRVSFYAFTAIGTDRYPPFTLARTDYPADFEVDYPDHLSRGLVLVKSWLLAIPHLLIVGVLAGSSRTWVAASDDDFAGAGRYSAGGAVSLLSLLAFIAGVILLFTGRYLRSLFDLLIGLNRWVYRVLAYIALMRDEYPPFRLDMGPVDPGGPPAAGPPATPPRRPS</sequence>
<dbReference type="EMBL" id="BAEG01000015">
    <property type="protein sequence ID" value="GAB12475.1"/>
    <property type="molecule type" value="Genomic_DNA"/>
</dbReference>
<proteinExistence type="predicted"/>
<feature type="transmembrane region" description="Helical" evidence="2">
    <location>
        <begin position="372"/>
        <end position="400"/>
    </location>
</feature>
<organism evidence="3 4">
    <name type="scientific">Arthrobacter globiformis (strain ATCC 8010 / DSM 20124 / JCM 1332 / NBRC 12137 / NCIMB 8907 / NRRL B-2979 / 168)</name>
    <dbReference type="NCBI Taxonomy" id="1077972"/>
    <lineage>
        <taxon>Bacteria</taxon>
        <taxon>Bacillati</taxon>
        <taxon>Actinomycetota</taxon>
        <taxon>Actinomycetes</taxon>
        <taxon>Micrococcales</taxon>
        <taxon>Micrococcaceae</taxon>
        <taxon>Arthrobacter</taxon>
    </lineage>
</organism>
<feature type="region of interest" description="Disordered" evidence="1">
    <location>
        <begin position="231"/>
        <end position="310"/>
    </location>
</feature>
<dbReference type="Pfam" id="PF14333">
    <property type="entry name" value="DUF4389"/>
    <property type="match status" value="2"/>
</dbReference>
<comment type="caution">
    <text evidence="3">The sequence shown here is derived from an EMBL/GenBank/DDBJ whole genome shotgun (WGS) entry which is preliminary data.</text>
</comment>
<evidence type="ECO:0000313" key="3">
    <source>
        <dbReference type="EMBL" id="GAB12475.1"/>
    </source>
</evidence>
<evidence type="ECO:0008006" key="5">
    <source>
        <dbReference type="Google" id="ProtNLM"/>
    </source>
</evidence>
<keyword evidence="2" id="KW-0812">Transmembrane</keyword>
<feature type="transmembrane region" description="Helical" evidence="2">
    <location>
        <begin position="503"/>
        <end position="526"/>
    </location>
</feature>
<name>H0QI24_ARTG1</name>